<feature type="transmembrane region" description="Helical" evidence="1">
    <location>
        <begin position="6"/>
        <end position="28"/>
    </location>
</feature>
<organism evidence="2 3">
    <name type="scientific">Rhizobium miluonense</name>
    <dbReference type="NCBI Taxonomy" id="411945"/>
    <lineage>
        <taxon>Bacteria</taxon>
        <taxon>Pseudomonadati</taxon>
        <taxon>Pseudomonadota</taxon>
        <taxon>Alphaproteobacteria</taxon>
        <taxon>Hyphomicrobiales</taxon>
        <taxon>Rhizobiaceae</taxon>
        <taxon>Rhizobium/Agrobacterium group</taxon>
        <taxon>Rhizobium</taxon>
    </lineage>
</organism>
<evidence type="ECO:0000313" key="3">
    <source>
        <dbReference type="Proteomes" id="UP001250791"/>
    </source>
</evidence>
<protein>
    <submittedName>
        <fullName evidence="2">Uncharacterized protein</fullName>
    </submittedName>
</protein>
<reference evidence="2 3" key="1">
    <citation type="submission" date="2023-07" db="EMBL/GenBank/DDBJ databases">
        <title>Sorghum-associated microbial communities from plants grown in Nebraska, USA.</title>
        <authorList>
            <person name="Schachtman D."/>
        </authorList>
    </citation>
    <scope>NUCLEOTIDE SEQUENCE [LARGE SCALE GENOMIC DNA]</scope>
    <source>
        <strain evidence="2 3">3199</strain>
    </source>
</reference>
<name>A0ABU1SMI9_9HYPH</name>
<sequence>MSGFYAILLIAGASIFVIIAWQVLSALARAAFSRLGASQNVGLAAMPVGAKPEDFHTMVVFLGGLQNRGDQKAAIQKEVDRQVRDEQAKKQIFASIAFAWCLPDGQIYVRLHKSSMQREVLWEGAVGQIPQSYLPRDGVWPVEGVRLAESVVRSQVEAALAA</sequence>
<keyword evidence="3" id="KW-1185">Reference proteome</keyword>
<evidence type="ECO:0000256" key="1">
    <source>
        <dbReference type="SAM" id="Phobius"/>
    </source>
</evidence>
<gene>
    <name evidence="2" type="ORF">J2W52_001814</name>
</gene>
<evidence type="ECO:0000313" key="2">
    <source>
        <dbReference type="EMBL" id="MDR6900199.1"/>
    </source>
</evidence>
<keyword evidence="1" id="KW-1133">Transmembrane helix</keyword>
<comment type="caution">
    <text evidence="2">The sequence shown here is derived from an EMBL/GenBank/DDBJ whole genome shotgun (WGS) entry which is preliminary data.</text>
</comment>
<keyword evidence="1" id="KW-0812">Transmembrane</keyword>
<keyword evidence="1" id="KW-0472">Membrane</keyword>
<dbReference type="Proteomes" id="UP001250791">
    <property type="component" value="Unassembled WGS sequence"/>
</dbReference>
<dbReference type="RefSeq" id="WP_310230180.1">
    <property type="nucleotide sequence ID" value="NZ_JAVDUP010000002.1"/>
</dbReference>
<accession>A0ABU1SMI9</accession>
<proteinExistence type="predicted"/>
<dbReference type="EMBL" id="JAVDUP010000002">
    <property type="protein sequence ID" value="MDR6900199.1"/>
    <property type="molecule type" value="Genomic_DNA"/>
</dbReference>